<gene>
    <name evidence="10" type="ORF">BJ508DRAFT_320590</name>
</gene>
<dbReference type="Proteomes" id="UP000275078">
    <property type="component" value="Unassembled WGS sequence"/>
</dbReference>
<feature type="region of interest" description="Disordered" evidence="8">
    <location>
        <begin position="1037"/>
        <end position="1058"/>
    </location>
</feature>
<dbReference type="InterPro" id="IPR027417">
    <property type="entry name" value="P-loop_NTPase"/>
</dbReference>
<feature type="compositionally biased region" description="Polar residues" evidence="8">
    <location>
        <begin position="779"/>
        <end position="821"/>
    </location>
</feature>
<evidence type="ECO:0000256" key="2">
    <source>
        <dbReference type="ARBA" id="ARBA00022741"/>
    </source>
</evidence>
<dbReference type="PANTHER" id="PTHR47968:SF13">
    <property type="entry name" value="KINESIN-LIKE PROTEIN KIF19 ISOFORM X1"/>
    <property type="match status" value="1"/>
</dbReference>
<feature type="compositionally biased region" description="Polar residues" evidence="8">
    <location>
        <begin position="857"/>
        <end position="872"/>
    </location>
</feature>
<keyword evidence="11" id="KW-1185">Reference proteome</keyword>
<dbReference type="SUPFAM" id="SSF52540">
    <property type="entry name" value="P-loop containing nucleoside triphosphate hydrolases"/>
    <property type="match status" value="1"/>
</dbReference>
<feature type="coiled-coil region" evidence="7">
    <location>
        <begin position="396"/>
        <end position="459"/>
    </location>
</feature>
<dbReference type="PROSITE" id="PS50067">
    <property type="entry name" value="KINESIN_MOTOR_2"/>
    <property type="match status" value="1"/>
</dbReference>
<dbReference type="GO" id="GO:0003777">
    <property type="term" value="F:microtubule motor activity"/>
    <property type="evidence" value="ECO:0007669"/>
    <property type="project" value="InterPro"/>
</dbReference>
<dbReference type="PROSITE" id="PS00411">
    <property type="entry name" value="KINESIN_MOTOR_1"/>
    <property type="match status" value="1"/>
</dbReference>
<evidence type="ECO:0000313" key="11">
    <source>
        <dbReference type="Proteomes" id="UP000275078"/>
    </source>
</evidence>
<evidence type="ECO:0000256" key="3">
    <source>
        <dbReference type="ARBA" id="ARBA00022840"/>
    </source>
</evidence>
<feature type="compositionally biased region" description="Basic residues" evidence="8">
    <location>
        <begin position="695"/>
        <end position="705"/>
    </location>
</feature>
<dbReference type="InterPro" id="IPR019821">
    <property type="entry name" value="Kinesin_motor_CS"/>
</dbReference>
<dbReference type="InterPro" id="IPR001752">
    <property type="entry name" value="Kinesin_motor_dom"/>
</dbReference>
<reference evidence="10 11" key="1">
    <citation type="journal article" date="2018" name="Nat. Ecol. Evol.">
        <title>Pezizomycetes genomes reveal the molecular basis of ectomycorrhizal truffle lifestyle.</title>
        <authorList>
            <person name="Murat C."/>
            <person name="Payen T."/>
            <person name="Noel B."/>
            <person name="Kuo A."/>
            <person name="Morin E."/>
            <person name="Chen J."/>
            <person name="Kohler A."/>
            <person name="Krizsan K."/>
            <person name="Balestrini R."/>
            <person name="Da Silva C."/>
            <person name="Montanini B."/>
            <person name="Hainaut M."/>
            <person name="Levati E."/>
            <person name="Barry K.W."/>
            <person name="Belfiori B."/>
            <person name="Cichocki N."/>
            <person name="Clum A."/>
            <person name="Dockter R.B."/>
            <person name="Fauchery L."/>
            <person name="Guy J."/>
            <person name="Iotti M."/>
            <person name="Le Tacon F."/>
            <person name="Lindquist E.A."/>
            <person name="Lipzen A."/>
            <person name="Malagnac F."/>
            <person name="Mello A."/>
            <person name="Molinier V."/>
            <person name="Miyauchi S."/>
            <person name="Poulain J."/>
            <person name="Riccioni C."/>
            <person name="Rubini A."/>
            <person name="Sitrit Y."/>
            <person name="Splivallo R."/>
            <person name="Traeger S."/>
            <person name="Wang M."/>
            <person name="Zifcakova L."/>
            <person name="Wipf D."/>
            <person name="Zambonelli A."/>
            <person name="Paolocci F."/>
            <person name="Nowrousian M."/>
            <person name="Ottonello S."/>
            <person name="Baldrian P."/>
            <person name="Spatafora J.W."/>
            <person name="Henrissat B."/>
            <person name="Nagy L.G."/>
            <person name="Aury J.M."/>
            <person name="Wincker P."/>
            <person name="Grigoriev I.V."/>
            <person name="Bonfante P."/>
            <person name="Martin F.M."/>
        </authorList>
    </citation>
    <scope>NUCLEOTIDE SEQUENCE [LARGE SCALE GENOMIC DNA]</scope>
    <source>
        <strain evidence="10 11">RN42</strain>
    </source>
</reference>
<feature type="region of interest" description="Disordered" evidence="8">
    <location>
        <begin position="958"/>
        <end position="996"/>
    </location>
</feature>
<dbReference type="EMBL" id="ML119646">
    <property type="protein sequence ID" value="RPA87584.1"/>
    <property type="molecule type" value="Genomic_DNA"/>
</dbReference>
<evidence type="ECO:0000256" key="6">
    <source>
        <dbReference type="PROSITE-ProRule" id="PRU00283"/>
    </source>
</evidence>
<dbReference type="STRING" id="1160509.A0A3N4J0Y9"/>
<evidence type="ECO:0000256" key="4">
    <source>
        <dbReference type="ARBA" id="ARBA00023054"/>
    </source>
</evidence>
<evidence type="ECO:0000256" key="5">
    <source>
        <dbReference type="ARBA" id="ARBA00023175"/>
    </source>
</evidence>
<dbReference type="PANTHER" id="PTHR47968">
    <property type="entry name" value="CENTROMERE PROTEIN E"/>
    <property type="match status" value="1"/>
</dbReference>
<name>A0A3N4J0Y9_ASCIM</name>
<accession>A0A3N4J0Y9</accession>
<keyword evidence="5 6" id="KW-0505">Motor protein</keyword>
<evidence type="ECO:0000313" key="10">
    <source>
        <dbReference type="EMBL" id="RPA87584.1"/>
    </source>
</evidence>
<dbReference type="GO" id="GO:0008017">
    <property type="term" value="F:microtubule binding"/>
    <property type="evidence" value="ECO:0007669"/>
    <property type="project" value="InterPro"/>
</dbReference>
<sequence length="1058" mass="115732">MEDLDSGASSISVTVRVRPFTIREAAQIPRCDDSPAFFGDGSLAATPQPKITSKGIRKVIKVIDDRVLVFDPPEDNPLARFGKQILGPQGKRVKDMRFGFDKIFDEDATQEEVYQATSQKLLDNVLDGFNATVFAYGATGCGKTHTISGTKQHPGIIFLTMRELYEKMDALKHDKDIELTLSYLEIYNETIRDLLVPGGSKQGLALREDANKTIAVAGLSTHKPAGVDEVMDMILEGNANRTVSPTDANAVSSRSHAVLQINISQRDRTAGLSENHMFSTLSIIDLAGSERASVTKNRGDRLLEGANINRSLLALGNCINALCENKKGNHIPYRDSKLTRLLKFSLGGNCKTVMIVCVSPSSQHYDETHNTLKYADRAKKIKTKVSRNMMNVDRHVSQYVKAIFDLRQEVEDLKRRLGDSTKDAMVKVQKTQNNRDLALREASRRIKVAHEQSKEARNTRIQDMKSLRLMEKRANVVASWIAAFDQVFASRQDEAQLAGVFSVRMAADQVLMELQSNRNMLQQRLSSSNPEKAYDNTVSQMLEHLRGVEGVTDMDISAFKNEAQMLSVTADRDMYQALAEYDSESTNSVQSLTKAHFESVATINKLITVEGEDAMEVDQDALRILMQSCVDATSHVVKPSGELVSTEGLTSAPSGTPRRKKSFTQTQQDFQAPPASAFQPPVSFIPNPSSPVKNSPRRFRVRTPRKAGGAAQRRKEKKKVRWQDEETDEPLGESMPTPVRYREPPPSQSLPSQSSQPGLMGPPPRRPNFGPQLDGHQSAPDQSEGSASFQGQASALQPQPQATLPSSPVQQAARRPQQSNENLEHPGDTSISHITKNRHLQAGFLSRKSGGRGSGSPTDSATTRRQSLSAFQPLQEFDEHRLLQKSNSNYDGLGDTSMSMNPPAPVYEGVKPSFRASISRDSAIHKHRAPRSSLGGGSLSSASAIRARRASLAPLASIGESGNGSAQFKKPALPSGNPTRRMSLARMGPPSDVGNSSMNRIAPIKSHNRRLTVSGIGSGGVKLNPAALQMALATAGVDPNDANSRANSSFSLNKPVWR</sequence>
<feature type="compositionally biased region" description="Polar residues" evidence="8">
    <location>
        <begin position="1041"/>
        <end position="1052"/>
    </location>
</feature>
<evidence type="ECO:0000256" key="1">
    <source>
        <dbReference type="ARBA" id="ARBA00022701"/>
    </source>
</evidence>
<comment type="similarity">
    <text evidence="6">Belongs to the TRAFAC class myosin-kinesin ATPase superfamily. Kinesin family.</text>
</comment>
<keyword evidence="2 6" id="KW-0547">Nucleotide-binding</keyword>
<feature type="compositionally biased region" description="Polar residues" evidence="8">
    <location>
        <begin position="884"/>
        <end position="900"/>
    </location>
</feature>
<evidence type="ECO:0000256" key="7">
    <source>
        <dbReference type="SAM" id="Coils"/>
    </source>
</evidence>
<keyword evidence="4 7" id="KW-0175">Coiled coil</keyword>
<dbReference type="InterPro" id="IPR027640">
    <property type="entry name" value="Kinesin-like_fam"/>
</dbReference>
<feature type="compositionally biased region" description="Low complexity" evidence="8">
    <location>
        <begin position="667"/>
        <end position="684"/>
    </location>
</feature>
<feature type="region of interest" description="Disordered" evidence="8">
    <location>
        <begin position="641"/>
        <end position="908"/>
    </location>
</feature>
<organism evidence="10 11">
    <name type="scientific">Ascobolus immersus RN42</name>
    <dbReference type="NCBI Taxonomy" id="1160509"/>
    <lineage>
        <taxon>Eukaryota</taxon>
        <taxon>Fungi</taxon>
        <taxon>Dikarya</taxon>
        <taxon>Ascomycota</taxon>
        <taxon>Pezizomycotina</taxon>
        <taxon>Pezizomycetes</taxon>
        <taxon>Pezizales</taxon>
        <taxon>Ascobolaceae</taxon>
        <taxon>Ascobolus</taxon>
    </lineage>
</organism>
<dbReference type="SMART" id="SM00129">
    <property type="entry name" value="KISc"/>
    <property type="match status" value="1"/>
</dbReference>
<dbReference type="Gene3D" id="3.40.850.10">
    <property type="entry name" value="Kinesin motor domain"/>
    <property type="match status" value="1"/>
</dbReference>
<evidence type="ECO:0000256" key="8">
    <source>
        <dbReference type="SAM" id="MobiDB-lite"/>
    </source>
</evidence>
<dbReference type="GO" id="GO:0007018">
    <property type="term" value="P:microtubule-based movement"/>
    <property type="evidence" value="ECO:0007669"/>
    <property type="project" value="InterPro"/>
</dbReference>
<dbReference type="PRINTS" id="PR00380">
    <property type="entry name" value="KINESINHEAVY"/>
</dbReference>
<dbReference type="GO" id="GO:0005874">
    <property type="term" value="C:microtubule"/>
    <property type="evidence" value="ECO:0007669"/>
    <property type="project" value="UniProtKB-KW"/>
</dbReference>
<dbReference type="OrthoDB" id="3176171at2759"/>
<dbReference type="GO" id="GO:0005524">
    <property type="term" value="F:ATP binding"/>
    <property type="evidence" value="ECO:0007669"/>
    <property type="project" value="UniProtKB-UniRule"/>
</dbReference>
<dbReference type="FunFam" id="3.40.850.10:FF:000053">
    <property type="entry name" value="Kinesin family"/>
    <property type="match status" value="1"/>
</dbReference>
<dbReference type="InterPro" id="IPR036961">
    <property type="entry name" value="Kinesin_motor_dom_sf"/>
</dbReference>
<feature type="binding site" evidence="6">
    <location>
        <begin position="137"/>
        <end position="144"/>
    </location>
    <ligand>
        <name>ATP</name>
        <dbReference type="ChEBI" id="CHEBI:30616"/>
    </ligand>
</feature>
<keyword evidence="3 6" id="KW-0067">ATP-binding</keyword>
<dbReference type="CDD" id="cd01370">
    <property type="entry name" value="KISc_KIP3_like"/>
    <property type="match status" value="1"/>
</dbReference>
<evidence type="ECO:0000259" key="9">
    <source>
        <dbReference type="PROSITE" id="PS50067"/>
    </source>
</evidence>
<dbReference type="Pfam" id="PF00225">
    <property type="entry name" value="Kinesin"/>
    <property type="match status" value="1"/>
</dbReference>
<protein>
    <submittedName>
        <fullName evidence="10">Kinesin-domain-containing protein</fullName>
    </submittedName>
</protein>
<dbReference type="AlphaFoldDB" id="A0A3N4J0Y9"/>
<feature type="domain" description="Kinesin motor" evidence="9">
    <location>
        <begin position="10"/>
        <end position="381"/>
    </location>
</feature>
<proteinExistence type="inferred from homology"/>
<keyword evidence="1" id="KW-0493">Microtubule</keyword>